<dbReference type="EMBL" id="JACJLV010000005">
    <property type="protein sequence ID" value="MBM6825967.1"/>
    <property type="molecule type" value="Genomic_DNA"/>
</dbReference>
<reference evidence="2" key="1">
    <citation type="submission" date="2020-08" db="EMBL/GenBank/DDBJ databases">
        <authorList>
            <person name="Cejkova D."/>
            <person name="Kubasova T."/>
            <person name="Jahodarova E."/>
            <person name="Rychlik I."/>
        </authorList>
    </citation>
    <scope>NUCLEOTIDE SEQUENCE</scope>
    <source>
        <strain evidence="2">An420c</strain>
    </source>
</reference>
<protein>
    <recommendedName>
        <fullName evidence="4">ABC-transporter type IV</fullName>
    </recommendedName>
</protein>
<dbReference type="Pfam" id="PF06541">
    <property type="entry name" value="ABC_trans_CmpB"/>
    <property type="match status" value="1"/>
</dbReference>
<dbReference type="InterPro" id="IPR010540">
    <property type="entry name" value="CmpB_TMEM229"/>
</dbReference>
<dbReference type="RefSeq" id="WP_204908035.1">
    <property type="nucleotide sequence ID" value="NZ_JACJLV010000005.1"/>
</dbReference>
<gene>
    <name evidence="2" type="ORF">H6A13_02455</name>
</gene>
<name>A0A938X0A5_9CLOT</name>
<organism evidence="2 3">
    <name type="scientific">Mordavella massiliensis</name>
    <dbReference type="NCBI Taxonomy" id="1871024"/>
    <lineage>
        <taxon>Bacteria</taxon>
        <taxon>Bacillati</taxon>
        <taxon>Bacillota</taxon>
        <taxon>Clostridia</taxon>
        <taxon>Eubacteriales</taxon>
        <taxon>Clostridiaceae</taxon>
        <taxon>Mordavella</taxon>
    </lineage>
</organism>
<feature type="transmembrane region" description="Helical" evidence="1">
    <location>
        <begin position="7"/>
        <end position="25"/>
    </location>
</feature>
<evidence type="ECO:0000313" key="2">
    <source>
        <dbReference type="EMBL" id="MBM6825967.1"/>
    </source>
</evidence>
<feature type="transmembrane region" description="Helical" evidence="1">
    <location>
        <begin position="103"/>
        <end position="128"/>
    </location>
</feature>
<evidence type="ECO:0000256" key="1">
    <source>
        <dbReference type="SAM" id="Phobius"/>
    </source>
</evidence>
<keyword evidence="1" id="KW-0472">Membrane</keyword>
<feature type="transmembrane region" description="Helical" evidence="1">
    <location>
        <begin position="31"/>
        <end position="50"/>
    </location>
</feature>
<proteinExistence type="predicted"/>
<feature type="transmembrane region" description="Helical" evidence="1">
    <location>
        <begin position="62"/>
        <end position="83"/>
    </location>
</feature>
<evidence type="ECO:0008006" key="4">
    <source>
        <dbReference type="Google" id="ProtNLM"/>
    </source>
</evidence>
<reference evidence="2" key="2">
    <citation type="journal article" date="2021" name="Sci. Rep.">
        <title>The distribution of antibiotic resistance genes in chicken gut microbiota commensals.</title>
        <authorList>
            <person name="Juricova H."/>
            <person name="Matiasovicova J."/>
            <person name="Kubasova T."/>
            <person name="Cejkova D."/>
            <person name="Rychlik I."/>
        </authorList>
    </citation>
    <scope>NUCLEOTIDE SEQUENCE</scope>
    <source>
        <strain evidence="2">An420c</strain>
    </source>
</reference>
<comment type="caution">
    <text evidence="2">The sequence shown here is derived from an EMBL/GenBank/DDBJ whole genome shotgun (WGS) entry which is preliminary data.</text>
</comment>
<accession>A0A938X0A5</accession>
<sequence length="138" mass="15903">MRKISEYAFLWGLGGCLYYSFELLFRGFSHWTMFLLGGISLLFCTIQGQILKWEDPLWIQILRCTVFVVSLEFITGIIVNKWMGLAIWDYTGLPLQLFGQICLPFAVIFSGLCAFAILAGGYLACWLFQDIRPRLHFL</sequence>
<dbReference type="AlphaFoldDB" id="A0A938X0A5"/>
<keyword evidence="3" id="KW-1185">Reference proteome</keyword>
<keyword evidence="1" id="KW-0812">Transmembrane</keyword>
<keyword evidence="1" id="KW-1133">Transmembrane helix</keyword>
<evidence type="ECO:0000313" key="3">
    <source>
        <dbReference type="Proteomes" id="UP000713880"/>
    </source>
</evidence>
<dbReference type="Proteomes" id="UP000713880">
    <property type="component" value="Unassembled WGS sequence"/>
</dbReference>